<protein>
    <submittedName>
        <fullName evidence="2">Uncharacterized protein</fullName>
    </submittedName>
</protein>
<proteinExistence type="predicted"/>
<dbReference type="EMBL" id="JAIQCJ010001648">
    <property type="protein sequence ID" value="KAJ8788074.1"/>
    <property type="molecule type" value="Genomic_DNA"/>
</dbReference>
<dbReference type="Proteomes" id="UP001159641">
    <property type="component" value="Unassembled WGS sequence"/>
</dbReference>
<evidence type="ECO:0000313" key="3">
    <source>
        <dbReference type="Proteomes" id="UP001159641"/>
    </source>
</evidence>
<gene>
    <name evidence="2" type="ORF">J1605_022635</name>
</gene>
<evidence type="ECO:0000256" key="1">
    <source>
        <dbReference type="SAM" id="MobiDB-lite"/>
    </source>
</evidence>
<accession>A0AB34HBR0</accession>
<reference evidence="2 3" key="1">
    <citation type="submission" date="2022-11" db="EMBL/GenBank/DDBJ databases">
        <title>Whole genome sequence of Eschrichtius robustus ER-17-0199.</title>
        <authorList>
            <person name="Bruniche-Olsen A."/>
            <person name="Black A.N."/>
            <person name="Fields C.J."/>
            <person name="Walden K."/>
            <person name="Dewoody J.A."/>
        </authorList>
    </citation>
    <scope>NUCLEOTIDE SEQUENCE [LARGE SCALE GENOMIC DNA]</scope>
    <source>
        <strain evidence="2">ER-17-0199</strain>
        <tissue evidence="2">Blubber</tissue>
    </source>
</reference>
<organism evidence="2 3">
    <name type="scientific">Eschrichtius robustus</name>
    <name type="common">California gray whale</name>
    <name type="synonym">Eschrichtius gibbosus</name>
    <dbReference type="NCBI Taxonomy" id="9764"/>
    <lineage>
        <taxon>Eukaryota</taxon>
        <taxon>Metazoa</taxon>
        <taxon>Chordata</taxon>
        <taxon>Craniata</taxon>
        <taxon>Vertebrata</taxon>
        <taxon>Euteleostomi</taxon>
        <taxon>Mammalia</taxon>
        <taxon>Eutheria</taxon>
        <taxon>Laurasiatheria</taxon>
        <taxon>Artiodactyla</taxon>
        <taxon>Whippomorpha</taxon>
        <taxon>Cetacea</taxon>
        <taxon>Mysticeti</taxon>
        <taxon>Eschrichtiidae</taxon>
        <taxon>Eschrichtius</taxon>
    </lineage>
</organism>
<sequence length="151" mass="16049">MALRGLAGSGPGSRGLLDEAGAADEEREVPAVVAAGDAPEDVEEDEGRSRGLLRWDGFSAWLHCVCVVGFDLELGQAVEVRPGRTWPPRPVPVPALGQPQQSLWPAGRPAWILSAAHPGVAGSPSAVCRAAVQKQFPWEDRGLWLRVKSSL</sequence>
<evidence type="ECO:0000313" key="2">
    <source>
        <dbReference type="EMBL" id="KAJ8788074.1"/>
    </source>
</evidence>
<feature type="region of interest" description="Disordered" evidence="1">
    <location>
        <begin position="1"/>
        <end position="49"/>
    </location>
</feature>
<dbReference type="AlphaFoldDB" id="A0AB34HBR0"/>
<keyword evidence="3" id="KW-1185">Reference proteome</keyword>
<comment type="caution">
    <text evidence="2">The sequence shown here is derived from an EMBL/GenBank/DDBJ whole genome shotgun (WGS) entry which is preliminary data.</text>
</comment>
<name>A0AB34HBR0_ESCRO</name>